<dbReference type="Pfam" id="PF00144">
    <property type="entry name" value="Beta-lactamase"/>
    <property type="match status" value="1"/>
</dbReference>
<comment type="caution">
    <text evidence="5">The sequence shown here is derived from an EMBL/GenBank/DDBJ whole genome shotgun (WGS) entry which is preliminary data.</text>
</comment>
<evidence type="ECO:0000313" key="6">
    <source>
        <dbReference type="Proteomes" id="UP001595891"/>
    </source>
</evidence>
<evidence type="ECO:0000256" key="3">
    <source>
        <dbReference type="SAM" id="SignalP"/>
    </source>
</evidence>
<dbReference type="Proteomes" id="UP001595891">
    <property type="component" value="Unassembled WGS sequence"/>
</dbReference>
<dbReference type="InterPro" id="IPR050491">
    <property type="entry name" value="AmpC-like"/>
</dbReference>
<dbReference type="InterPro" id="IPR001466">
    <property type="entry name" value="Beta-lactam-related"/>
</dbReference>
<evidence type="ECO:0000313" key="5">
    <source>
        <dbReference type="EMBL" id="MFC4585944.1"/>
    </source>
</evidence>
<dbReference type="Gene3D" id="3.40.710.10">
    <property type="entry name" value="DD-peptidase/beta-lactamase superfamily"/>
    <property type="match status" value="1"/>
</dbReference>
<feature type="transmembrane region" description="Helical" evidence="2">
    <location>
        <begin position="385"/>
        <end position="404"/>
    </location>
</feature>
<evidence type="ECO:0000259" key="4">
    <source>
        <dbReference type="Pfam" id="PF00144"/>
    </source>
</evidence>
<accession>A0ABV9ED06</accession>
<keyword evidence="5" id="KW-0378">Hydrolase</keyword>
<keyword evidence="2" id="KW-0472">Membrane</keyword>
<feature type="signal peptide" evidence="3">
    <location>
        <begin position="1"/>
        <end position="26"/>
    </location>
</feature>
<dbReference type="InterPro" id="IPR012338">
    <property type="entry name" value="Beta-lactam/transpept-like"/>
</dbReference>
<evidence type="ECO:0000256" key="1">
    <source>
        <dbReference type="SAM" id="MobiDB-lite"/>
    </source>
</evidence>
<feature type="transmembrane region" description="Helical" evidence="2">
    <location>
        <begin position="458"/>
        <end position="483"/>
    </location>
</feature>
<evidence type="ECO:0000256" key="2">
    <source>
        <dbReference type="SAM" id="Phobius"/>
    </source>
</evidence>
<keyword evidence="3" id="KW-0732">Signal</keyword>
<dbReference type="EC" id="3.-.-.-" evidence="5"/>
<gene>
    <name evidence="5" type="ORF">ACFO8L_07670</name>
</gene>
<organism evidence="5 6">
    <name type="scientific">Sphaerisporangium corydalis</name>
    <dbReference type="NCBI Taxonomy" id="1441875"/>
    <lineage>
        <taxon>Bacteria</taxon>
        <taxon>Bacillati</taxon>
        <taxon>Actinomycetota</taxon>
        <taxon>Actinomycetes</taxon>
        <taxon>Streptosporangiales</taxon>
        <taxon>Streptosporangiaceae</taxon>
        <taxon>Sphaerisporangium</taxon>
    </lineage>
</organism>
<feature type="region of interest" description="Disordered" evidence="1">
    <location>
        <begin position="24"/>
        <end position="45"/>
    </location>
</feature>
<protein>
    <submittedName>
        <fullName evidence="5">Serine hydrolase domain-containing protein</fullName>
        <ecNumber evidence="5">3.-.-.-</ecNumber>
    </submittedName>
</protein>
<feature type="chain" id="PRO_5046359811" evidence="3">
    <location>
        <begin position="27"/>
        <end position="492"/>
    </location>
</feature>
<dbReference type="PANTHER" id="PTHR46825:SF9">
    <property type="entry name" value="BETA-LACTAMASE-RELATED DOMAIN-CONTAINING PROTEIN"/>
    <property type="match status" value="1"/>
</dbReference>
<dbReference type="SUPFAM" id="SSF56601">
    <property type="entry name" value="beta-lactamase/transpeptidase-like"/>
    <property type="match status" value="1"/>
</dbReference>
<dbReference type="RefSeq" id="WP_262844622.1">
    <property type="nucleotide sequence ID" value="NZ_JANZYP010000031.1"/>
</dbReference>
<feature type="transmembrane region" description="Helical" evidence="2">
    <location>
        <begin position="425"/>
        <end position="446"/>
    </location>
</feature>
<proteinExistence type="predicted"/>
<sequence>MLPTTLAAICLALLPTISAPSPAAHARGAGVSAPTPAVHAPSPASVPASVDSYVERYRAATGLPGVEVAITKGDKVLHATGYGRTATGEPVTADTPMAMASVSKSFTALAVLRLADQGRLALDQPVRRYLPEFTMADPRAAKITVRQLLDQTSGMADSAFHERSLPQPHTLQGAVARLRTARLAADPGTAFSYHNTNYQVAARLVEVAGGLPFAAYLEAQVFRPLGMDHSTTVDTDRDLPPSARGHLYVLGRAVALPEPTGFGNGSGGVISTANDMARWLIAQNGGLTGLLSPRAVREMRTPSKQNGEYALGWMIGETGRGTPVLEHGGDLHTSTAHQLLMPSSGYGVAVMANTGAAFADAHTLMNGIVAIIEGGTPEPPSPQDWIIIDAFFALLTLVTIGLAARGTVRARRWAARRTGRRLWRLAPYLVPLLSCLTIVPIHRVLARGRDAGWIQLAYIYPTFMIWLVTATAACLTVVAARLWRVARPGSSP</sequence>
<reference evidence="6" key="1">
    <citation type="journal article" date="2019" name="Int. J. Syst. Evol. Microbiol.">
        <title>The Global Catalogue of Microorganisms (GCM) 10K type strain sequencing project: providing services to taxonomists for standard genome sequencing and annotation.</title>
        <authorList>
            <consortium name="The Broad Institute Genomics Platform"/>
            <consortium name="The Broad Institute Genome Sequencing Center for Infectious Disease"/>
            <person name="Wu L."/>
            <person name="Ma J."/>
        </authorList>
    </citation>
    <scope>NUCLEOTIDE SEQUENCE [LARGE SCALE GENOMIC DNA]</scope>
    <source>
        <strain evidence="6">CCUG 49560</strain>
    </source>
</reference>
<dbReference type="GO" id="GO:0016787">
    <property type="term" value="F:hydrolase activity"/>
    <property type="evidence" value="ECO:0007669"/>
    <property type="project" value="UniProtKB-KW"/>
</dbReference>
<dbReference type="EMBL" id="JBHSFN010000003">
    <property type="protein sequence ID" value="MFC4585944.1"/>
    <property type="molecule type" value="Genomic_DNA"/>
</dbReference>
<name>A0ABV9ED06_9ACTN</name>
<keyword evidence="6" id="KW-1185">Reference proteome</keyword>
<keyword evidence="2" id="KW-1133">Transmembrane helix</keyword>
<dbReference type="PANTHER" id="PTHR46825">
    <property type="entry name" value="D-ALANYL-D-ALANINE-CARBOXYPEPTIDASE/ENDOPEPTIDASE AMPH"/>
    <property type="match status" value="1"/>
</dbReference>
<keyword evidence="2" id="KW-0812">Transmembrane</keyword>
<feature type="domain" description="Beta-lactamase-related" evidence="4">
    <location>
        <begin position="50"/>
        <end position="356"/>
    </location>
</feature>
<feature type="compositionally biased region" description="Low complexity" evidence="1">
    <location>
        <begin position="31"/>
        <end position="45"/>
    </location>
</feature>